<keyword evidence="7" id="KW-1185">Reference proteome</keyword>
<evidence type="ECO:0000256" key="1">
    <source>
        <dbReference type="ARBA" id="ARBA00005163"/>
    </source>
</evidence>
<dbReference type="Pfam" id="PF00285">
    <property type="entry name" value="Citrate_synt"/>
    <property type="match status" value="1"/>
</dbReference>
<dbReference type="GO" id="GO:0005829">
    <property type="term" value="C:cytosol"/>
    <property type="evidence" value="ECO:0007669"/>
    <property type="project" value="TreeGrafter"/>
</dbReference>
<keyword evidence="6" id="KW-0456">Lyase</keyword>
<dbReference type="GO" id="GO:0005975">
    <property type="term" value="P:carbohydrate metabolic process"/>
    <property type="evidence" value="ECO:0007669"/>
    <property type="project" value="TreeGrafter"/>
</dbReference>
<dbReference type="PANTHER" id="PTHR11739:SF4">
    <property type="entry name" value="CITRATE SYNTHASE, PEROXISOMAL"/>
    <property type="match status" value="1"/>
</dbReference>
<dbReference type="Proteomes" id="UP000523955">
    <property type="component" value="Unassembled WGS sequence"/>
</dbReference>
<organism evidence="6 7">
    <name type="scientific">Nocardioides luti</name>
    <dbReference type="NCBI Taxonomy" id="2761101"/>
    <lineage>
        <taxon>Bacteria</taxon>
        <taxon>Bacillati</taxon>
        <taxon>Actinomycetota</taxon>
        <taxon>Actinomycetes</taxon>
        <taxon>Propionibacteriales</taxon>
        <taxon>Nocardioidaceae</taxon>
        <taxon>Nocardioides</taxon>
    </lineage>
</organism>
<dbReference type="InterPro" id="IPR036969">
    <property type="entry name" value="Citrate_synthase_sf"/>
</dbReference>
<evidence type="ECO:0000256" key="3">
    <source>
        <dbReference type="ARBA" id="ARBA00012972"/>
    </source>
</evidence>
<dbReference type="PANTHER" id="PTHR11739">
    <property type="entry name" value="CITRATE SYNTHASE"/>
    <property type="match status" value="1"/>
</dbReference>
<evidence type="ECO:0000313" key="7">
    <source>
        <dbReference type="Proteomes" id="UP000523955"/>
    </source>
</evidence>
<dbReference type="Gene3D" id="1.10.580.10">
    <property type="entry name" value="Citrate Synthase, domain 1"/>
    <property type="match status" value="1"/>
</dbReference>
<comment type="similarity">
    <text evidence="2 5">Belongs to the citrate synthase family.</text>
</comment>
<dbReference type="EMBL" id="JACKXE010000001">
    <property type="protein sequence ID" value="MBB6627587.1"/>
    <property type="molecule type" value="Genomic_DNA"/>
</dbReference>
<evidence type="ECO:0000256" key="2">
    <source>
        <dbReference type="ARBA" id="ARBA00010566"/>
    </source>
</evidence>
<dbReference type="InterPro" id="IPR002020">
    <property type="entry name" value="Citrate_synthase"/>
</dbReference>
<comment type="pathway">
    <text evidence="1">Carbohydrate metabolism; tricarboxylic acid cycle.</text>
</comment>
<protein>
    <recommendedName>
        <fullName evidence="3">citrate synthase (unknown stereospecificity)</fullName>
        <ecNumber evidence="3">2.3.3.16</ecNumber>
    </recommendedName>
</protein>
<dbReference type="PROSITE" id="PS00480">
    <property type="entry name" value="CITRATE_SYNTHASE"/>
    <property type="match status" value="1"/>
</dbReference>
<dbReference type="InterPro" id="IPR016143">
    <property type="entry name" value="Citrate_synth-like_sm_a-sub"/>
</dbReference>
<proteinExistence type="inferred from homology"/>
<dbReference type="GO" id="GO:0016829">
    <property type="term" value="F:lyase activity"/>
    <property type="evidence" value="ECO:0007669"/>
    <property type="project" value="UniProtKB-KW"/>
</dbReference>
<keyword evidence="4 5" id="KW-0808">Transferase</keyword>
<dbReference type="GO" id="GO:0036440">
    <property type="term" value="F:citrate synthase activity"/>
    <property type="evidence" value="ECO:0007669"/>
    <property type="project" value="UniProtKB-EC"/>
</dbReference>
<name>A0A7X0RG46_9ACTN</name>
<dbReference type="SUPFAM" id="SSF48256">
    <property type="entry name" value="Citrate synthase"/>
    <property type="match status" value="1"/>
</dbReference>
<sequence>MAEREPYWTSSISEITPETVFVRGYRLEDLIGTSFTASVFLLIKGRLPSPQEAAVLDAILTGVLDYGLEKTGTAAARYVVSSNPSMQAALATAILAAGDYALAPENSARFITDTHAAWVAAGRPDMKAFAEQIVADARRAKLRIPGFGHAVFKKKDPRSEILRSIAVDNQLWGEPAQLYEAVHQSFIQLPGREDFPINDVGMLAAISVAVGFTPQEATALAVLGTLPGIVAHVSEEYATGKIGRVIPAADVAYDVPRRDYAEDLSAAGWAADDGI</sequence>
<evidence type="ECO:0000313" key="6">
    <source>
        <dbReference type="EMBL" id="MBB6627587.1"/>
    </source>
</evidence>
<dbReference type="EC" id="2.3.3.16" evidence="3"/>
<dbReference type="AlphaFoldDB" id="A0A7X0RG46"/>
<dbReference type="GO" id="GO:0006099">
    <property type="term" value="P:tricarboxylic acid cycle"/>
    <property type="evidence" value="ECO:0007669"/>
    <property type="project" value="UniProtKB-UniPathway"/>
</dbReference>
<dbReference type="CDD" id="cd06100">
    <property type="entry name" value="CCL_ACL-C"/>
    <property type="match status" value="1"/>
</dbReference>
<reference evidence="6 7" key="1">
    <citation type="submission" date="2020-08" db="EMBL/GenBank/DDBJ databases">
        <authorList>
            <person name="Seo M.-J."/>
        </authorList>
    </citation>
    <scope>NUCLEOTIDE SEQUENCE [LARGE SCALE GENOMIC DNA]</scope>
    <source>
        <strain evidence="6 7">KIGAM211</strain>
    </source>
</reference>
<dbReference type="Gene3D" id="1.10.230.10">
    <property type="entry name" value="Cytochrome P450-Terp, domain 2"/>
    <property type="match status" value="1"/>
</dbReference>
<accession>A0A7X0RG46</accession>
<dbReference type="InterPro" id="IPR019810">
    <property type="entry name" value="Citrate_synthase_AS"/>
</dbReference>
<dbReference type="NCBIfam" id="NF004869">
    <property type="entry name" value="PRK06224.1-6"/>
    <property type="match status" value="1"/>
</dbReference>
<dbReference type="RefSeq" id="WP_185252729.1">
    <property type="nucleotide sequence ID" value="NZ_JACKXE010000001.1"/>
</dbReference>
<dbReference type="InterPro" id="IPR016142">
    <property type="entry name" value="Citrate_synth-like_lrg_a-sub"/>
</dbReference>
<dbReference type="UniPathway" id="UPA00223"/>
<evidence type="ECO:0000256" key="5">
    <source>
        <dbReference type="RuleBase" id="RU003406"/>
    </source>
</evidence>
<gene>
    <name evidence="6" type="ORF">H5V45_09655</name>
</gene>
<evidence type="ECO:0000256" key="4">
    <source>
        <dbReference type="ARBA" id="ARBA00022679"/>
    </source>
</evidence>
<comment type="caution">
    <text evidence="6">The sequence shown here is derived from an EMBL/GenBank/DDBJ whole genome shotgun (WGS) entry which is preliminary data.</text>
</comment>